<organism evidence="1 2">
    <name type="scientific">Vermiconidia calcicola</name>
    <dbReference type="NCBI Taxonomy" id="1690605"/>
    <lineage>
        <taxon>Eukaryota</taxon>
        <taxon>Fungi</taxon>
        <taxon>Dikarya</taxon>
        <taxon>Ascomycota</taxon>
        <taxon>Pezizomycotina</taxon>
        <taxon>Dothideomycetes</taxon>
        <taxon>Dothideomycetidae</taxon>
        <taxon>Mycosphaerellales</taxon>
        <taxon>Extremaceae</taxon>
        <taxon>Vermiconidia</taxon>
    </lineage>
</organism>
<evidence type="ECO:0000313" key="1">
    <source>
        <dbReference type="EMBL" id="KAK3719294.1"/>
    </source>
</evidence>
<dbReference type="Proteomes" id="UP001281147">
    <property type="component" value="Unassembled WGS sequence"/>
</dbReference>
<keyword evidence="2" id="KW-1185">Reference proteome</keyword>
<name>A0ACC3NLU3_9PEZI</name>
<dbReference type="EMBL" id="JAUTXU010000027">
    <property type="protein sequence ID" value="KAK3719294.1"/>
    <property type="molecule type" value="Genomic_DNA"/>
</dbReference>
<evidence type="ECO:0000313" key="2">
    <source>
        <dbReference type="Proteomes" id="UP001281147"/>
    </source>
</evidence>
<gene>
    <name evidence="1" type="ORF">LTR37_004513</name>
</gene>
<protein>
    <submittedName>
        <fullName evidence="1">Uncharacterized protein</fullName>
    </submittedName>
</protein>
<proteinExistence type="predicted"/>
<reference evidence="1" key="1">
    <citation type="submission" date="2023-07" db="EMBL/GenBank/DDBJ databases">
        <title>Black Yeasts Isolated from many extreme environments.</title>
        <authorList>
            <person name="Coleine C."/>
            <person name="Stajich J.E."/>
            <person name="Selbmann L."/>
        </authorList>
    </citation>
    <scope>NUCLEOTIDE SEQUENCE</scope>
    <source>
        <strain evidence="1">CCFEE 5714</strain>
    </source>
</reference>
<accession>A0ACC3NLU3</accession>
<sequence length="531" mass="59776">MSETIPGGIVGHYQRYKADTGRLIKFVISTAKDLSPKSSKIITAGKITRTRDLLQLANLISTADPPPEISRPILSLAEDVIQTRKSCAEWYSTRSNSIYHEQNESHQYFIQILEDVLEALKQANTKYNASRQPSIDQPSLNANKGTDSLSNMFTNLEVEEPTADELELISVTPPVSAIDAPLTSALEHDAVAEKELALWCFFRDMKDLRSFVKATWKNYQAGKVSYLISSNVTNEAIGTMRRMAEKFSQKYVDVKGYRDTLRSLGMLPDIEERQGQVGNVSSLESIDRNWNLLCLEGAGFVNAFRYDLHSGASTSTSTHMPYDDPDGLAKFSAMLFAQRMRELVPEVYRMIQLDLEEFAEGDEFVQMLCMLNDGVQIYRQSVEVTNRSLIEYADIRKSLEATLFDEEAFNSMQSYFKPHYKLAELLGSGGTGQTLAKRKNTVIASETTWVPALLFEKVPSFSGCHIRLQKLTTQFLSVHVGEDCPGIANDDFIVLKIAYLFKAAQRYDVISEPWADMDWLIRAKAVSETTF</sequence>
<comment type="caution">
    <text evidence="1">The sequence shown here is derived from an EMBL/GenBank/DDBJ whole genome shotgun (WGS) entry which is preliminary data.</text>
</comment>